<dbReference type="RefSeq" id="WP_124147674.1">
    <property type="nucleotide sequence ID" value="NZ_CAWOKI010000302.1"/>
</dbReference>
<name>A0A3N6NZ71_9CYAN</name>
<reference evidence="2 3" key="1">
    <citation type="journal article" date="2018" name="ACS Chem. Biol.">
        <title>Ketoreductase domain dysfunction expands chemodiversity: malyngamide biosynthesis in the cyanobacterium Okeania hirsuta.</title>
        <authorList>
            <person name="Moss N.A."/>
            <person name="Leao T."/>
            <person name="Rankin M."/>
            <person name="McCullough T.M."/>
            <person name="Qu P."/>
            <person name="Korobeynikov A."/>
            <person name="Smith J.L."/>
            <person name="Gerwick L."/>
            <person name="Gerwick W.H."/>
        </authorList>
    </citation>
    <scope>NUCLEOTIDE SEQUENCE [LARGE SCALE GENOMIC DNA]</scope>
    <source>
        <strain evidence="2 3">PAB10Feb10-1</strain>
    </source>
</reference>
<gene>
    <name evidence="2" type="ORF">D5R40_17520</name>
</gene>
<sequence>MAVIINFFSESSTIDYWLDRLLIVFVNPWVFAIRYFYIWRYLKGNKITLIEAFTRGIKKSFPILIVPLLVFAPITFKPIKLMSSQYFLILLLLPMIYLGIRLSFYWHTV</sequence>
<protein>
    <submittedName>
        <fullName evidence="2">Uncharacterized protein</fullName>
    </submittedName>
</protein>
<feature type="transmembrane region" description="Helical" evidence="1">
    <location>
        <begin position="85"/>
        <end position="106"/>
    </location>
</feature>
<evidence type="ECO:0000313" key="2">
    <source>
        <dbReference type="EMBL" id="RQH38974.1"/>
    </source>
</evidence>
<feature type="transmembrane region" description="Helical" evidence="1">
    <location>
        <begin position="20"/>
        <end position="39"/>
    </location>
</feature>
<feature type="transmembrane region" description="Helical" evidence="1">
    <location>
        <begin position="60"/>
        <end position="79"/>
    </location>
</feature>
<comment type="caution">
    <text evidence="2">The sequence shown here is derived from an EMBL/GenBank/DDBJ whole genome shotgun (WGS) entry which is preliminary data.</text>
</comment>
<keyword evidence="3" id="KW-1185">Reference proteome</keyword>
<accession>A0A3N6NZ71</accession>
<dbReference type="EMBL" id="RCBY01000099">
    <property type="protein sequence ID" value="RQH38974.1"/>
    <property type="molecule type" value="Genomic_DNA"/>
</dbReference>
<organism evidence="2 3">
    <name type="scientific">Okeania hirsuta</name>
    <dbReference type="NCBI Taxonomy" id="1458930"/>
    <lineage>
        <taxon>Bacteria</taxon>
        <taxon>Bacillati</taxon>
        <taxon>Cyanobacteriota</taxon>
        <taxon>Cyanophyceae</taxon>
        <taxon>Oscillatoriophycideae</taxon>
        <taxon>Oscillatoriales</taxon>
        <taxon>Microcoleaceae</taxon>
        <taxon>Okeania</taxon>
    </lineage>
</organism>
<dbReference type="Proteomes" id="UP000269154">
    <property type="component" value="Unassembled WGS sequence"/>
</dbReference>
<evidence type="ECO:0000256" key="1">
    <source>
        <dbReference type="SAM" id="Phobius"/>
    </source>
</evidence>
<keyword evidence="1" id="KW-0472">Membrane</keyword>
<keyword evidence="1" id="KW-0812">Transmembrane</keyword>
<dbReference type="AlphaFoldDB" id="A0A3N6NZ71"/>
<proteinExistence type="predicted"/>
<evidence type="ECO:0000313" key="3">
    <source>
        <dbReference type="Proteomes" id="UP000269154"/>
    </source>
</evidence>
<keyword evidence="1" id="KW-1133">Transmembrane helix</keyword>